<organism evidence="2 3">
    <name type="scientific">Lunasporangiospora selenospora</name>
    <dbReference type="NCBI Taxonomy" id="979761"/>
    <lineage>
        <taxon>Eukaryota</taxon>
        <taxon>Fungi</taxon>
        <taxon>Fungi incertae sedis</taxon>
        <taxon>Mucoromycota</taxon>
        <taxon>Mortierellomycotina</taxon>
        <taxon>Mortierellomycetes</taxon>
        <taxon>Mortierellales</taxon>
        <taxon>Mortierellaceae</taxon>
        <taxon>Lunasporangiospora</taxon>
    </lineage>
</organism>
<name>A0A9P6G318_9FUNG</name>
<accession>A0A9P6G318</accession>
<comment type="caution">
    <text evidence="2">The sequence shown here is derived from an EMBL/GenBank/DDBJ whole genome shotgun (WGS) entry which is preliminary data.</text>
</comment>
<evidence type="ECO:0000256" key="1">
    <source>
        <dbReference type="SAM" id="MobiDB-lite"/>
    </source>
</evidence>
<feature type="region of interest" description="Disordered" evidence="1">
    <location>
        <begin position="97"/>
        <end position="182"/>
    </location>
</feature>
<evidence type="ECO:0008006" key="4">
    <source>
        <dbReference type="Google" id="ProtNLM"/>
    </source>
</evidence>
<evidence type="ECO:0000313" key="2">
    <source>
        <dbReference type="EMBL" id="KAF9586219.1"/>
    </source>
</evidence>
<proteinExistence type="predicted"/>
<sequence length="244" mass="27165">MSFISTLLQYAIPFAIGLVCVKVFWSNRAQDIEGAQKQTSAPTSIASKLAKEPIQAYYPDQKKTLLSKNTSTLSAEKEDGLESLTEASENGDIEIMRTQEQQPQRQPHRDPTVLRKQSSQRSNSTTLTSVQTIATTETTQSPSPPVVHLFSKPATATTTKKTSGTKRSKSFVQEIQPAPSEEAATRRQFLAEMFKDVPMTEIDRVMRATHWDMDDATAVLAKEDYTWQSVVHRRRSVTSLEAAA</sequence>
<dbReference type="EMBL" id="JAABOA010000058">
    <property type="protein sequence ID" value="KAF9586219.1"/>
    <property type="molecule type" value="Genomic_DNA"/>
</dbReference>
<protein>
    <recommendedName>
        <fullName evidence="4">CUE domain-containing protein</fullName>
    </recommendedName>
</protein>
<feature type="compositionally biased region" description="Low complexity" evidence="1">
    <location>
        <begin position="151"/>
        <end position="162"/>
    </location>
</feature>
<feature type="compositionally biased region" description="Polar residues" evidence="1">
    <location>
        <begin position="115"/>
        <end position="141"/>
    </location>
</feature>
<dbReference type="AlphaFoldDB" id="A0A9P6G318"/>
<evidence type="ECO:0000313" key="3">
    <source>
        <dbReference type="Proteomes" id="UP000780801"/>
    </source>
</evidence>
<dbReference type="CDD" id="cd14279">
    <property type="entry name" value="CUE"/>
    <property type="match status" value="1"/>
</dbReference>
<reference evidence="2" key="1">
    <citation type="journal article" date="2020" name="Fungal Divers.">
        <title>Resolving the Mortierellaceae phylogeny through synthesis of multi-gene phylogenetics and phylogenomics.</title>
        <authorList>
            <person name="Vandepol N."/>
            <person name="Liber J."/>
            <person name="Desiro A."/>
            <person name="Na H."/>
            <person name="Kennedy M."/>
            <person name="Barry K."/>
            <person name="Grigoriev I.V."/>
            <person name="Miller A.N."/>
            <person name="O'Donnell K."/>
            <person name="Stajich J.E."/>
            <person name="Bonito G."/>
        </authorList>
    </citation>
    <scope>NUCLEOTIDE SEQUENCE</scope>
    <source>
        <strain evidence="2">KOD1015</strain>
    </source>
</reference>
<gene>
    <name evidence="2" type="ORF">BGW38_008429</name>
</gene>
<dbReference type="OrthoDB" id="2446704at2759"/>
<dbReference type="Proteomes" id="UP000780801">
    <property type="component" value="Unassembled WGS sequence"/>
</dbReference>
<keyword evidence="3" id="KW-1185">Reference proteome</keyword>